<organism evidence="1 2">
    <name type="scientific">Streptomyces botrytidirepellens</name>
    <dbReference type="NCBI Taxonomy" id="2486417"/>
    <lineage>
        <taxon>Bacteria</taxon>
        <taxon>Bacillati</taxon>
        <taxon>Actinomycetota</taxon>
        <taxon>Actinomycetes</taxon>
        <taxon>Kitasatosporales</taxon>
        <taxon>Streptomycetaceae</taxon>
        <taxon>Streptomyces</taxon>
    </lineage>
</organism>
<gene>
    <name evidence="1" type="ORF">EEJ42_08460</name>
</gene>
<protein>
    <submittedName>
        <fullName evidence="1">Uncharacterized protein</fullName>
    </submittedName>
</protein>
<comment type="caution">
    <text evidence="1">The sequence shown here is derived from an EMBL/GenBank/DDBJ whole genome shotgun (WGS) entry which is preliminary data.</text>
</comment>
<sequence>MFWPLTDPSEVTFAAYSVTASPESDLIPGIPNPRPMSGALLRALLINADECGGMLAMDDLSKTVVFTYASGMFHTAVQEARPLPTPPTPTCGECGQWESEHGNPNASCCDRFDVEPRPGTASNRLCSACRQPFLHHGRRYTVACSSFLK</sequence>
<evidence type="ECO:0000313" key="2">
    <source>
        <dbReference type="Proteomes" id="UP000275401"/>
    </source>
</evidence>
<reference evidence="1 2" key="1">
    <citation type="submission" date="2018-11" db="EMBL/GenBank/DDBJ databases">
        <title>The Potential of Streptomyces as Biocontrol Agents against the Tomato grey mould, Botrytis cinerea (Gray mold) Frontiers in Microbiology.</title>
        <authorList>
            <person name="Li D."/>
        </authorList>
    </citation>
    <scope>NUCLEOTIDE SEQUENCE [LARGE SCALE GENOMIC DNA]</scope>
    <source>
        <strain evidence="1 2">NEAU-LD23</strain>
    </source>
</reference>
<keyword evidence="2" id="KW-1185">Reference proteome</keyword>
<dbReference type="AlphaFoldDB" id="A0A3M8WP12"/>
<accession>A0A3M8WP12</accession>
<dbReference type="EMBL" id="RIBZ01000110">
    <property type="protein sequence ID" value="RNG31852.1"/>
    <property type="molecule type" value="Genomic_DNA"/>
</dbReference>
<name>A0A3M8WP12_9ACTN</name>
<evidence type="ECO:0000313" key="1">
    <source>
        <dbReference type="EMBL" id="RNG31852.1"/>
    </source>
</evidence>
<dbReference type="Proteomes" id="UP000275401">
    <property type="component" value="Unassembled WGS sequence"/>
</dbReference>
<proteinExistence type="predicted"/>